<evidence type="ECO:0000313" key="4">
    <source>
        <dbReference type="Proteomes" id="UP001642464"/>
    </source>
</evidence>
<proteinExistence type="predicted"/>
<name>A0ABP0I1N5_9DINO</name>
<feature type="transmembrane region" description="Helical" evidence="2">
    <location>
        <begin position="466"/>
        <end position="486"/>
    </location>
</feature>
<dbReference type="PANTHER" id="PTHR48006:SF92">
    <property type="entry name" value="LRR RECEPTOR-LIKE SERINE_THREONINE-PROTEIN KINASE GSO1"/>
    <property type="match status" value="1"/>
</dbReference>
<dbReference type="EMBL" id="CAXAMM010002532">
    <property type="protein sequence ID" value="CAK8996491.1"/>
    <property type="molecule type" value="Genomic_DNA"/>
</dbReference>
<keyword evidence="2" id="KW-0472">Membrane</keyword>
<dbReference type="InterPro" id="IPR051824">
    <property type="entry name" value="LRR_Rcpt-Like_S/T_Kinase"/>
</dbReference>
<comment type="caution">
    <text evidence="3">The sequence shown here is derived from an EMBL/GenBank/DDBJ whole genome shotgun (WGS) entry which is preliminary data.</text>
</comment>
<dbReference type="InterPro" id="IPR032675">
    <property type="entry name" value="LRR_dom_sf"/>
</dbReference>
<dbReference type="Gene3D" id="3.80.10.10">
    <property type="entry name" value="Ribonuclease Inhibitor"/>
    <property type="match status" value="2"/>
</dbReference>
<dbReference type="SUPFAM" id="SSF52058">
    <property type="entry name" value="L domain-like"/>
    <property type="match status" value="1"/>
</dbReference>
<reference evidence="3 4" key="1">
    <citation type="submission" date="2024-02" db="EMBL/GenBank/DDBJ databases">
        <authorList>
            <person name="Chen Y."/>
            <person name="Shah S."/>
            <person name="Dougan E. K."/>
            <person name="Thang M."/>
            <person name="Chan C."/>
        </authorList>
    </citation>
    <scope>NUCLEOTIDE SEQUENCE [LARGE SCALE GENOMIC DNA]</scope>
</reference>
<dbReference type="PANTHER" id="PTHR48006">
    <property type="entry name" value="LEUCINE-RICH REPEAT-CONTAINING PROTEIN DDB_G0281931-RELATED"/>
    <property type="match status" value="1"/>
</dbReference>
<evidence type="ECO:0000313" key="3">
    <source>
        <dbReference type="EMBL" id="CAK8996491.1"/>
    </source>
</evidence>
<organism evidence="3 4">
    <name type="scientific">Durusdinium trenchii</name>
    <dbReference type="NCBI Taxonomy" id="1381693"/>
    <lineage>
        <taxon>Eukaryota</taxon>
        <taxon>Sar</taxon>
        <taxon>Alveolata</taxon>
        <taxon>Dinophyceae</taxon>
        <taxon>Suessiales</taxon>
        <taxon>Symbiodiniaceae</taxon>
        <taxon>Durusdinium</taxon>
    </lineage>
</organism>
<sequence>MEGCVGVGMRRRRVALAGGLGAPPSRRVRLSRRVMGCVGRLFVLGECDEARGRSCRGVLGLVTRPIHCCDPPRRLSASEGGEPGRAARPPSLACRREGGRERRCPQRSQPAGVSRSAGLVRSRPLEPARSRRHGDRGGLGKVRARESSVPGLTVSVTLRADHETAVQGSAGAWLLGREHMARTVSVAAVALNRILRVALVVALVVGQVRAACHGYDTLEELIKDSLEVADSGSASVSGLSQTSTRLVCPQAQLTGTIPTELGLFTNLEYIQIGANSLQGGLPTEIGALNKLIRLAAFDNDLSGPLPTELGALTALTSLSLSDNGFEGNVPAEVANLASLNELLLNGNSLGGPIPEVLTSLTSLSSLSLAENEFTGTIPDMLATLPVLTRLLLDNNNLTGSVPVSLSSMDDLITLSLFSNRLAGTIPSELGNLVKLEFLLLDDNELTGSSSRTGESSTTDSSLGKSAFVAIAGGIAAVVLGAALVVNRRRARDDLARLNLGDDDDGKLSSGAERDSGVDRVIATLSSFNSFRVEFASFGSAKNSKSRSPFKEAEV</sequence>
<dbReference type="Proteomes" id="UP001642464">
    <property type="component" value="Unassembled WGS sequence"/>
</dbReference>
<protein>
    <submittedName>
        <fullName evidence="3">MDIS1-interacting receptor like kinase 2 (AtMIK2) (Probable LRR receptor-like serine/threonine-protein kinase At4g08850)</fullName>
    </submittedName>
</protein>
<feature type="compositionally biased region" description="Basic and acidic residues" evidence="1">
    <location>
        <begin position="94"/>
        <end position="104"/>
    </location>
</feature>
<evidence type="ECO:0000256" key="2">
    <source>
        <dbReference type="SAM" id="Phobius"/>
    </source>
</evidence>
<keyword evidence="2" id="KW-1133">Transmembrane helix</keyword>
<feature type="compositionally biased region" description="Basic and acidic residues" evidence="1">
    <location>
        <begin position="123"/>
        <end position="145"/>
    </location>
</feature>
<evidence type="ECO:0000256" key="1">
    <source>
        <dbReference type="SAM" id="MobiDB-lite"/>
    </source>
</evidence>
<dbReference type="Pfam" id="PF00560">
    <property type="entry name" value="LRR_1"/>
    <property type="match status" value="4"/>
</dbReference>
<keyword evidence="4" id="KW-1185">Reference proteome</keyword>
<accession>A0ABP0I1N5</accession>
<gene>
    <name evidence="3" type="ORF">SCF082_LOCUS4811</name>
</gene>
<feature type="region of interest" description="Disordered" evidence="1">
    <location>
        <begin position="72"/>
        <end position="145"/>
    </location>
</feature>
<dbReference type="InterPro" id="IPR001611">
    <property type="entry name" value="Leu-rich_rpt"/>
</dbReference>
<keyword evidence="2" id="KW-0812">Transmembrane</keyword>